<evidence type="ECO:0008006" key="4">
    <source>
        <dbReference type="Google" id="ProtNLM"/>
    </source>
</evidence>
<dbReference type="Proteomes" id="UP000248606">
    <property type="component" value="Unassembled WGS sequence"/>
</dbReference>
<organism evidence="2 3">
    <name type="scientific">Lawsonella clevelandensis</name>
    <dbReference type="NCBI Taxonomy" id="1528099"/>
    <lineage>
        <taxon>Bacteria</taxon>
        <taxon>Bacillati</taxon>
        <taxon>Actinomycetota</taxon>
        <taxon>Actinomycetes</taxon>
        <taxon>Mycobacteriales</taxon>
        <taxon>Lawsonellaceae</taxon>
        <taxon>Lawsonella</taxon>
    </lineage>
</organism>
<proteinExistence type="predicted"/>
<evidence type="ECO:0000256" key="1">
    <source>
        <dbReference type="SAM" id="Phobius"/>
    </source>
</evidence>
<evidence type="ECO:0000313" key="3">
    <source>
        <dbReference type="Proteomes" id="UP000248606"/>
    </source>
</evidence>
<dbReference type="AlphaFoldDB" id="A0A2W5IBM3"/>
<accession>A0A2W5IBM3</accession>
<comment type="caution">
    <text evidence="2">The sequence shown here is derived from an EMBL/GenBank/DDBJ whole genome shotgun (WGS) entry which is preliminary data.</text>
</comment>
<dbReference type="InterPro" id="IPR019662">
    <property type="entry name" value="DUF2516"/>
</dbReference>
<reference evidence="2 3" key="1">
    <citation type="submission" date="2017-08" db="EMBL/GenBank/DDBJ databases">
        <title>Infants hospitalized years apart are colonized by the same room-sourced microbial strains.</title>
        <authorList>
            <person name="Brooks B."/>
            <person name="Olm M.R."/>
            <person name="Firek B.A."/>
            <person name="Baker R."/>
            <person name="Thomas B.C."/>
            <person name="Morowitz M.J."/>
            <person name="Banfield J.F."/>
        </authorList>
    </citation>
    <scope>NUCLEOTIDE SEQUENCE [LARGE SCALE GENOMIC DNA]</scope>
    <source>
        <strain evidence="2">S2_006_000_R1_57</strain>
    </source>
</reference>
<dbReference type="Pfam" id="PF10724">
    <property type="entry name" value="DUF2516"/>
    <property type="match status" value="1"/>
</dbReference>
<keyword evidence="1" id="KW-0472">Membrane</keyword>
<protein>
    <recommendedName>
        <fullName evidence="4">DUF2516 domain-containing protein</fullName>
    </recommendedName>
</protein>
<name>A0A2W5IBM3_9ACTN</name>
<keyword evidence="1" id="KW-0812">Transmembrane</keyword>
<dbReference type="EMBL" id="QFOZ01000004">
    <property type="protein sequence ID" value="PZP89130.1"/>
    <property type="molecule type" value="Genomic_DNA"/>
</dbReference>
<keyword evidence="1" id="KW-1133">Transmembrane helix</keyword>
<gene>
    <name evidence="2" type="ORF">DI579_04365</name>
</gene>
<evidence type="ECO:0000313" key="2">
    <source>
        <dbReference type="EMBL" id="PZP89130.1"/>
    </source>
</evidence>
<sequence>MSFTTYVLSVPIEMLVVAVLALIGGVLAIRSIVHASRMRADAFELTGKVSKTGWVAMLVASLIVLLMNALSLGYRMITLVIIAWVIVGVYWGSKRKEMDNLVNFSQDGYGNNWTR</sequence>
<feature type="transmembrane region" description="Helical" evidence="1">
    <location>
        <begin position="12"/>
        <end position="33"/>
    </location>
</feature>
<feature type="transmembrane region" description="Helical" evidence="1">
    <location>
        <begin position="53"/>
        <end position="70"/>
    </location>
</feature>
<feature type="transmembrane region" description="Helical" evidence="1">
    <location>
        <begin position="76"/>
        <end position="93"/>
    </location>
</feature>